<comment type="caution">
    <text evidence="3">The sequence shown here is derived from an EMBL/GenBank/DDBJ whole genome shotgun (WGS) entry which is preliminary data.</text>
</comment>
<dbReference type="GO" id="GO:0031221">
    <property type="term" value="P:arabinan metabolic process"/>
    <property type="evidence" value="ECO:0007669"/>
    <property type="project" value="InterPro"/>
</dbReference>
<proteinExistence type="predicted"/>
<dbReference type="GO" id="GO:0046556">
    <property type="term" value="F:alpha-L-arabinofuranosidase activity"/>
    <property type="evidence" value="ECO:0007669"/>
    <property type="project" value="InterPro"/>
</dbReference>
<dbReference type="PANTHER" id="PTHR39447">
    <property type="entry name" value="ALPHA-L-ARABINOFURANOSIDASE B"/>
    <property type="match status" value="1"/>
</dbReference>
<feature type="chain" id="PRO_5006940779" evidence="1">
    <location>
        <begin position="19"/>
        <end position="131"/>
    </location>
</feature>
<evidence type="ECO:0000256" key="1">
    <source>
        <dbReference type="SAM" id="SignalP"/>
    </source>
</evidence>
<reference evidence="3 4" key="1">
    <citation type="submission" date="2015-11" db="EMBL/GenBank/DDBJ databases">
        <title>Genomes and virulence difference between two physiological races of Phytophthora nicotianae.</title>
        <authorList>
            <person name="Liu H."/>
            <person name="Ma X."/>
            <person name="Yu H."/>
            <person name="Fang D."/>
            <person name="Li Y."/>
            <person name="Wang X."/>
            <person name="Wang W."/>
            <person name="Dong Y."/>
            <person name="Xiao B."/>
        </authorList>
    </citation>
    <scope>NUCLEOTIDE SEQUENCE [LARGE SCALE GENOMIC DNA]</scope>
    <source>
        <strain evidence="4">race 1</strain>
    </source>
</reference>
<dbReference type="EMBL" id="LNFP01001513">
    <property type="protein sequence ID" value="KUF85955.1"/>
    <property type="molecule type" value="Genomic_DNA"/>
</dbReference>
<accession>A0A0W8CP71</accession>
<name>A0A0W8CP71_PHYNI</name>
<dbReference type="InterPro" id="IPR013320">
    <property type="entry name" value="ConA-like_dom_sf"/>
</dbReference>
<dbReference type="Gene3D" id="2.60.120.200">
    <property type="match status" value="1"/>
</dbReference>
<keyword evidence="1" id="KW-0732">Signal</keyword>
<organism evidence="3 4">
    <name type="scientific">Phytophthora nicotianae</name>
    <name type="common">Potato buckeye rot agent</name>
    <name type="synonym">Phytophthora parasitica</name>
    <dbReference type="NCBI Taxonomy" id="4792"/>
    <lineage>
        <taxon>Eukaryota</taxon>
        <taxon>Sar</taxon>
        <taxon>Stramenopiles</taxon>
        <taxon>Oomycota</taxon>
        <taxon>Peronosporomycetes</taxon>
        <taxon>Peronosporales</taxon>
        <taxon>Peronosporaceae</taxon>
        <taxon>Phytophthora</taxon>
    </lineage>
</organism>
<dbReference type="Pfam" id="PF09206">
    <property type="entry name" value="ArabFuran-catal"/>
    <property type="match status" value="1"/>
</dbReference>
<dbReference type="AlphaFoldDB" id="A0A0W8CP71"/>
<gene>
    <name evidence="3" type="ORF">AM588_10002385</name>
</gene>
<dbReference type="GO" id="GO:0019566">
    <property type="term" value="P:arabinose metabolic process"/>
    <property type="evidence" value="ECO:0007669"/>
    <property type="project" value="InterPro"/>
</dbReference>
<dbReference type="InterPro" id="IPR015289">
    <property type="entry name" value="A-L-arabinofuranosidase_B_cat"/>
</dbReference>
<dbReference type="SUPFAM" id="SSF49899">
    <property type="entry name" value="Concanavalin A-like lectins/glucanases"/>
    <property type="match status" value="1"/>
</dbReference>
<feature type="domain" description="Alpha-L-arabinofuranosidase B catalytic" evidence="2">
    <location>
        <begin position="28"/>
        <end position="109"/>
    </location>
</feature>
<protein>
    <submittedName>
        <fullName evidence="3">Uric acid degradation bifunctional protein TTL</fullName>
    </submittedName>
</protein>
<evidence type="ECO:0000313" key="3">
    <source>
        <dbReference type="EMBL" id="KUF85955.1"/>
    </source>
</evidence>
<evidence type="ECO:0000259" key="2">
    <source>
        <dbReference type="Pfam" id="PF09206"/>
    </source>
</evidence>
<sequence>MLRGFTLVAVALLGSTNAGPVISTMEPTRRGTFALKQGNAQSGPLQTTYDGARPKGYTVMKKQGTIILGIGGDNSNWAHGSFYEGVMVSGDPTDDVDNQIQANIVAAGYGGESEEPKTFTFSNVGSSSGSA</sequence>
<feature type="signal peptide" evidence="1">
    <location>
        <begin position="1"/>
        <end position="18"/>
    </location>
</feature>
<evidence type="ECO:0000313" key="4">
    <source>
        <dbReference type="Proteomes" id="UP000054636"/>
    </source>
</evidence>
<dbReference type="InterPro" id="IPR038964">
    <property type="entry name" value="ABFB"/>
</dbReference>
<dbReference type="Proteomes" id="UP000054636">
    <property type="component" value="Unassembled WGS sequence"/>
</dbReference>
<dbReference type="GO" id="GO:0045490">
    <property type="term" value="P:pectin catabolic process"/>
    <property type="evidence" value="ECO:0007669"/>
    <property type="project" value="TreeGrafter"/>
</dbReference>
<dbReference type="PANTHER" id="PTHR39447:SF2">
    <property type="entry name" value="ALPHA-L-ARABINOFURANOSIDASE B"/>
    <property type="match status" value="1"/>
</dbReference>